<name>A0A8S3Z8N5_9EUPU</name>
<evidence type="ECO:0000259" key="2">
    <source>
        <dbReference type="PROSITE" id="PS50104"/>
    </source>
</evidence>
<evidence type="ECO:0000313" key="4">
    <source>
        <dbReference type="Proteomes" id="UP000678393"/>
    </source>
</evidence>
<evidence type="ECO:0000313" key="3">
    <source>
        <dbReference type="EMBL" id="CAG5125763.1"/>
    </source>
</evidence>
<sequence length="618" mass="68036">MYFGDNNDLHCETVPSLKISDPWEVSPNLRRLSTCSFSRVPVKSSQPPSTTGHSLNTLATGQTVGMDVGGGGVGESVPKEGAADNTECDLHSSLPSSPSVRMKMKNLGLSNVAGNRFRLTFDEISDGAANRNIELPLEVTPQSLGSKRPSCIRGEPDLPLDDAFCQLAYNSDVSQPTDTTARDMANGGPGMYPFSTHESLLNDSSSHFVPIVNGPYSYNPLPSPHSPNPTHVTSNQPDHEFDSLFLNVPSGRDLNQNCARDDHSSSNKVQTQPDGGYPKVTICISNSQQSLIPFSCESPTFEQAHDDQHQVNDYTNYYQNNNHYTKDACHGRCSDSTGYNNLGQQQHFHHSDYSDGLSSDAEEMRLLSLQDTQLLLQNQDTMSAPPIQDLYRYHVFFSHCPEDRDWVEHIVAHLEAPPFNYTCAYASLQDEADPATLQQRILCAAMLSERVVLVLSKKYVEDVWSSFEKTLKQLTKMSLHNQRIMGVLLEDCEIPESLGELYFLDSSDPDFFHVFAKRLKTSRIPRSSASVSSDLGQNAIAPSSDPVTSTSQITNLNSPVTSTSQITNLNSLVTSTSQITNLNSPVTSTSQMSLELLRQLGVKGACWLQKRISVLSNS</sequence>
<dbReference type="AlphaFoldDB" id="A0A8S3Z8N5"/>
<keyword evidence="4" id="KW-1185">Reference proteome</keyword>
<feature type="compositionally biased region" description="Polar residues" evidence="1">
    <location>
        <begin position="545"/>
        <end position="556"/>
    </location>
</feature>
<feature type="region of interest" description="Disordered" evidence="1">
    <location>
        <begin position="528"/>
        <end position="556"/>
    </location>
</feature>
<comment type="caution">
    <text evidence="3">The sequence shown here is derived from an EMBL/GenBank/DDBJ whole genome shotgun (WGS) entry which is preliminary data.</text>
</comment>
<feature type="domain" description="TIR" evidence="2">
    <location>
        <begin position="391"/>
        <end position="523"/>
    </location>
</feature>
<dbReference type="OrthoDB" id="6150435at2759"/>
<dbReference type="Gene3D" id="3.40.50.10140">
    <property type="entry name" value="Toll/interleukin-1 receptor homology (TIR) domain"/>
    <property type="match status" value="1"/>
</dbReference>
<feature type="compositionally biased region" description="Polar residues" evidence="1">
    <location>
        <begin position="40"/>
        <end position="60"/>
    </location>
</feature>
<gene>
    <name evidence="3" type="ORF">CUNI_LOCUS11321</name>
</gene>
<accession>A0A8S3Z8N5</accession>
<dbReference type="InterPro" id="IPR000157">
    <property type="entry name" value="TIR_dom"/>
</dbReference>
<dbReference type="Proteomes" id="UP000678393">
    <property type="component" value="Unassembled WGS sequence"/>
</dbReference>
<reference evidence="3" key="1">
    <citation type="submission" date="2021-04" db="EMBL/GenBank/DDBJ databases">
        <authorList>
            <consortium name="Molecular Ecology Group"/>
        </authorList>
    </citation>
    <scope>NUCLEOTIDE SEQUENCE</scope>
</reference>
<dbReference type="InterPro" id="IPR035897">
    <property type="entry name" value="Toll_tir_struct_dom_sf"/>
</dbReference>
<feature type="region of interest" description="Disordered" evidence="1">
    <location>
        <begin position="40"/>
        <end position="99"/>
    </location>
</feature>
<dbReference type="EMBL" id="CAJHNH020002157">
    <property type="protein sequence ID" value="CAG5125763.1"/>
    <property type="molecule type" value="Genomic_DNA"/>
</dbReference>
<dbReference type="PROSITE" id="PS50104">
    <property type="entry name" value="TIR"/>
    <property type="match status" value="1"/>
</dbReference>
<feature type="non-terminal residue" evidence="3">
    <location>
        <position position="618"/>
    </location>
</feature>
<protein>
    <recommendedName>
        <fullName evidence="2">TIR domain-containing protein</fullName>
    </recommendedName>
</protein>
<dbReference type="GO" id="GO:0007165">
    <property type="term" value="P:signal transduction"/>
    <property type="evidence" value="ECO:0007669"/>
    <property type="project" value="InterPro"/>
</dbReference>
<evidence type="ECO:0000256" key="1">
    <source>
        <dbReference type="SAM" id="MobiDB-lite"/>
    </source>
</evidence>
<organism evidence="3 4">
    <name type="scientific">Candidula unifasciata</name>
    <dbReference type="NCBI Taxonomy" id="100452"/>
    <lineage>
        <taxon>Eukaryota</taxon>
        <taxon>Metazoa</taxon>
        <taxon>Spiralia</taxon>
        <taxon>Lophotrochozoa</taxon>
        <taxon>Mollusca</taxon>
        <taxon>Gastropoda</taxon>
        <taxon>Heterobranchia</taxon>
        <taxon>Euthyneura</taxon>
        <taxon>Panpulmonata</taxon>
        <taxon>Eupulmonata</taxon>
        <taxon>Stylommatophora</taxon>
        <taxon>Helicina</taxon>
        <taxon>Helicoidea</taxon>
        <taxon>Geomitridae</taxon>
        <taxon>Candidula</taxon>
    </lineage>
</organism>
<dbReference type="SUPFAM" id="SSF52200">
    <property type="entry name" value="Toll/Interleukin receptor TIR domain"/>
    <property type="match status" value="1"/>
</dbReference>
<dbReference type="Pfam" id="PF13676">
    <property type="entry name" value="TIR_2"/>
    <property type="match status" value="1"/>
</dbReference>
<proteinExistence type="predicted"/>